<dbReference type="Pfam" id="PF00132">
    <property type="entry name" value="Hexapep"/>
    <property type="match status" value="2"/>
</dbReference>
<dbReference type="Gene3D" id="2.160.10.10">
    <property type="entry name" value="Hexapeptide repeat proteins"/>
    <property type="match status" value="1"/>
</dbReference>
<dbReference type="Pfam" id="PF17836">
    <property type="entry name" value="PglD_N"/>
    <property type="match status" value="1"/>
</dbReference>
<feature type="site" description="Increases basicity of active site His" evidence="1">
    <location>
        <position position="155"/>
    </location>
</feature>
<dbReference type="Proteomes" id="UP000261257">
    <property type="component" value="Unassembled WGS sequence"/>
</dbReference>
<evidence type="ECO:0000313" key="4">
    <source>
        <dbReference type="EMBL" id="RGM07942.1"/>
    </source>
</evidence>
<dbReference type="GO" id="GO:0016740">
    <property type="term" value="F:transferase activity"/>
    <property type="evidence" value="ECO:0007669"/>
    <property type="project" value="UniProtKB-KW"/>
</dbReference>
<organism evidence="4 5">
    <name type="scientific">Hungatella hathewayi</name>
    <dbReference type="NCBI Taxonomy" id="154046"/>
    <lineage>
        <taxon>Bacteria</taxon>
        <taxon>Bacillati</taxon>
        <taxon>Bacillota</taxon>
        <taxon>Clostridia</taxon>
        <taxon>Lachnospirales</taxon>
        <taxon>Lachnospiraceae</taxon>
        <taxon>Hungatella</taxon>
    </lineage>
</organism>
<feature type="active site" description="Proton acceptor" evidence="1">
    <location>
        <position position="154"/>
    </location>
</feature>
<dbReference type="CDD" id="cd03360">
    <property type="entry name" value="LbH_AT_putative"/>
    <property type="match status" value="1"/>
</dbReference>
<feature type="binding site" evidence="2">
    <location>
        <position position="87"/>
    </location>
    <ligand>
        <name>substrate</name>
    </ligand>
</feature>
<proteinExistence type="predicted"/>
<dbReference type="InterPro" id="IPR020019">
    <property type="entry name" value="AcTrfase_PglD-like"/>
</dbReference>
<gene>
    <name evidence="4" type="ORF">DXC39_05590</name>
</gene>
<reference evidence="4 5" key="1">
    <citation type="submission" date="2018-08" db="EMBL/GenBank/DDBJ databases">
        <title>A genome reference for cultivated species of the human gut microbiota.</title>
        <authorList>
            <person name="Zou Y."/>
            <person name="Xue W."/>
            <person name="Luo G."/>
        </authorList>
    </citation>
    <scope>NUCLEOTIDE SEQUENCE [LARGE SCALE GENOMIC DNA]</scope>
    <source>
        <strain evidence="4 5">TF05-11AC</strain>
    </source>
</reference>
<dbReference type="NCBIfam" id="TIGR03570">
    <property type="entry name" value="NeuD_NnaD"/>
    <property type="match status" value="1"/>
</dbReference>
<comment type="caution">
    <text evidence="4">The sequence shown here is derived from an EMBL/GenBank/DDBJ whole genome shotgun (WGS) entry which is preliminary data.</text>
</comment>
<evidence type="ECO:0000259" key="3">
    <source>
        <dbReference type="Pfam" id="PF17836"/>
    </source>
</evidence>
<feature type="domain" description="PglD N-terminal" evidence="3">
    <location>
        <begin position="10"/>
        <end position="99"/>
    </location>
</feature>
<feature type="binding site" evidence="2">
    <location>
        <position position="163"/>
    </location>
    <ligand>
        <name>acetyl-CoA</name>
        <dbReference type="ChEBI" id="CHEBI:57288"/>
    </ligand>
</feature>
<dbReference type="SUPFAM" id="SSF51161">
    <property type="entry name" value="Trimeric LpxA-like enzymes"/>
    <property type="match status" value="1"/>
</dbReference>
<dbReference type="EMBL" id="QSSQ01000002">
    <property type="protein sequence ID" value="RGM07942.1"/>
    <property type="molecule type" value="Genomic_DNA"/>
</dbReference>
<evidence type="ECO:0000256" key="1">
    <source>
        <dbReference type="PIRSR" id="PIRSR620019-1"/>
    </source>
</evidence>
<dbReference type="Gene3D" id="3.40.50.20">
    <property type="match status" value="1"/>
</dbReference>
<dbReference type="InterPro" id="IPR050179">
    <property type="entry name" value="Trans_hexapeptide_repeat"/>
</dbReference>
<evidence type="ECO:0000313" key="5">
    <source>
        <dbReference type="Proteomes" id="UP000261257"/>
    </source>
</evidence>
<dbReference type="AlphaFoldDB" id="A0A3E4UFL3"/>
<dbReference type="InterPro" id="IPR041561">
    <property type="entry name" value="PglD_N"/>
</dbReference>
<name>A0A3E4UFL3_9FIRM</name>
<accession>A0A3E4UFL3</accession>
<dbReference type="RefSeq" id="WP_117621080.1">
    <property type="nucleotide sequence ID" value="NZ_QRQF01000003.1"/>
</dbReference>
<dbReference type="InterPro" id="IPR001451">
    <property type="entry name" value="Hexapep"/>
</dbReference>
<evidence type="ECO:0000256" key="2">
    <source>
        <dbReference type="PIRSR" id="PIRSR620019-2"/>
    </source>
</evidence>
<keyword evidence="4" id="KW-0808">Transferase</keyword>
<dbReference type="PANTHER" id="PTHR43300:SF7">
    <property type="entry name" value="UDP-N-ACETYLBACILLOSAMINE N-ACETYLTRANSFERASE"/>
    <property type="match status" value="1"/>
</dbReference>
<sequence length="231" mass="24254">MELKNKNVGLLIVGAGGQGKVVADIAKKTGRYRRIAFLDDDQTRKVSGYETVGPVSGRTLQFSNAERAFDSLVDSEPMYEEIVVAIGDCTIRKNIQERLEKEGCTIAVLVHPSAVIADDVKIDAGSVVMANAVVNSGTVLGKGVIVNTGSTVDHDCIIGDYVHIAPGCHISGNVVIGDGVWIGVGSCIRNNIAICADCMVGAGAVVTKSITEKGTYVGLPAKRIKRGIENA</sequence>
<protein>
    <submittedName>
        <fullName evidence="4">Acetyltransferase</fullName>
    </submittedName>
</protein>
<dbReference type="InterPro" id="IPR011004">
    <property type="entry name" value="Trimer_LpxA-like_sf"/>
</dbReference>
<dbReference type="PANTHER" id="PTHR43300">
    <property type="entry name" value="ACETYLTRANSFERASE"/>
    <property type="match status" value="1"/>
</dbReference>